<evidence type="ECO:0000313" key="7">
    <source>
        <dbReference type="Proteomes" id="UP001501581"/>
    </source>
</evidence>
<evidence type="ECO:0000313" key="6">
    <source>
        <dbReference type="EMBL" id="GAA1108684.1"/>
    </source>
</evidence>
<dbReference type="InterPro" id="IPR036390">
    <property type="entry name" value="WH_DNA-bd_sf"/>
</dbReference>
<reference evidence="6 7" key="1">
    <citation type="journal article" date="2019" name="Int. J. Syst. Evol. Microbiol.">
        <title>The Global Catalogue of Microorganisms (GCM) 10K type strain sequencing project: providing services to taxonomists for standard genome sequencing and annotation.</title>
        <authorList>
            <consortium name="The Broad Institute Genomics Platform"/>
            <consortium name="The Broad Institute Genome Sequencing Center for Infectious Disease"/>
            <person name="Wu L."/>
            <person name="Ma J."/>
        </authorList>
    </citation>
    <scope>NUCLEOTIDE SEQUENCE [LARGE SCALE GENOMIC DNA]</scope>
    <source>
        <strain evidence="6 7">JCM 13008</strain>
    </source>
</reference>
<dbReference type="Gene3D" id="3.40.190.10">
    <property type="entry name" value="Periplasmic binding protein-like II"/>
    <property type="match status" value="2"/>
</dbReference>
<accession>A0ABN1U122</accession>
<dbReference type="Pfam" id="PF03466">
    <property type="entry name" value="LysR_substrate"/>
    <property type="match status" value="1"/>
</dbReference>
<comment type="similarity">
    <text evidence="1">Belongs to the LysR transcriptional regulatory family.</text>
</comment>
<evidence type="ECO:0000256" key="4">
    <source>
        <dbReference type="ARBA" id="ARBA00023163"/>
    </source>
</evidence>
<dbReference type="Pfam" id="PF00126">
    <property type="entry name" value="HTH_1"/>
    <property type="match status" value="1"/>
</dbReference>
<dbReference type="PANTHER" id="PTHR30346:SF17">
    <property type="entry name" value="LYSR FAMILY TRANSCRIPTIONAL REGULATOR"/>
    <property type="match status" value="1"/>
</dbReference>
<dbReference type="PROSITE" id="PS50931">
    <property type="entry name" value="HTH_LYSR"/>
    <property type="match status" value="1"/>
</dbReference>
<keyword evidence="3" id="KW-0238">DNA-binding</keyword>
<dbReference type="InterPro" id="IPR005119">
    <property type="entry name" value="LysR_subst-bd"/>
</dbReference>
<dbReference type="EMBL" id="BAAALG010000011">
    <property type="protein sequence ID" value="GAA1108684.1"/>
    <property type="molecule type" value="Genomic_DNA"/>
</dbReference>
<dbReference type="InterPro" id="IPR000847">
    <property type="entry name" value="LysR_HTH_N"/>
</dbReference>
<dbReference type="SUPFAM" id="SSF53850">
    <property type="entry name" value="Periplasmic binding protein-like II"/>
    <property type="match status" value="1"/>
</dbReference>
<dbReference type="CDD" id="cd08414">
    <property type="entry name" value="PBP2_LTTR_aromatics_like"/>
    <property type="match status" value="1"/>
</dbReference>
<feature type="domain" description="HTH lysR-type" evidence="5">
    <location>
        <begin position="1"/>
        <end position="58"/>
    </location>
</feature>
<keyword evidence="4" id="KW-0804">Transcription</keyword>
<dbReference type="PANTHER" id="PTHR30346">
    <property type="entry name" value="TRANSCRIPTIONAL DUAL REGULATOR HCAR-RELATED"/>
    <property type="match status" value="1"/>
</dbReference>
<dbReference type="PRINTS" id="PR00039">
    <property type="entry name" value="HTHLYSR"/>
</dbReference>
<evidence type="ECO:0000259" key="5">
    <source>
        <dbReference type="PROSITE" id="PS50931"/>
    </source>
</evidence>
<dbReference type="RefSeq" id="WP_343995745.1">
    <property type="nucleotide sequence ID" value="NZ_BAAALG010000011.1"/>
</dbReference>
<name>A0ABN1U122_9ACTN</name>
<dbReference type="Proteomes" id="UP001501581">
    <property type="component" value="Unassembled WGS sequence"/>
</dbReference>
<evidence type="ECO:0000256" key="1">
    <source>
        <dbReference type="ARBA" id="ARBA00009437"/>
    </source>
</evidence>
<sequence>MELRHLRYFSAVAETRHFGRAAERLHMAQPALSQAIRQLEAELGTSLFERTTRQVELTAAGEFLQGEAARILAAVEEAAAGVRRIGQGHQGLIRIGFTGSAAHRHLPRIAHVVREALPGLALTFHADLLTPAQVNGLREGALDLAVLRPPISGDGVRVRTIEAEPLVLAVAADHELATRAEISMRDLAGESFILLAHAASVVNEAVVSSCRAAGFDPRREHEAASNAVQLPLVAAGLGVALVPSSVQAAPLDGVVFRDVVDAATVELALAWRADEDSPAVLSVLRALQAADLFASHPEGEPQ</sequence>
<dbReference type="InterPro" id="IPR036388">
    <property type="entry name" value="WH-like_DNA-bd_sf"/>
</dbReference>
<keyword evidence="2" id="KW-0805">Transcription regulation</keyword>
<evidence type="ECO:0000256" key="3">
    <source>
        <dbReference type="ARBA" id="ARBA00023125"/>
    </source>
</evidence>
<proteinExistence type="inferred from homology"/>
<gene>
    <name evidence="6" type="ORF">GCM10009668_31200</name>
</gene>
<keyword evidence="7" id="KW-1185">Reference proteome</keyword>
<organism evidence="6 7">
    <name type="scientific">Nocardioides dubius</name>
    <dbReference type="NCBI Taxonomy" id="317019"/>
    <lineage>
        <taxon>Bacteria</taxon>
        <taxon>Bacillati</taxon>
        <taxon>Actinomycetota</taxon>
        <taxon>Actinomycetes</taxon>
        <taxon>Propionibacteriales</taxon>
        <taxon>Nocardioidaceae</taxon>
        <taxon>Nocardioides</taxon>
    </lineage>
</organism>
<dbReference type="SUPFAM" id="SSF46785">
    <property type="entry name" value="Winged helix' DNA-binding domain"/>
    <property type="match status" value="1"/>
</dbReference>
<evidence type="ECO:0000256" key="2">
    <source>
        <dbReference type="ARBA" id="ARBA00023015"/>
    </source>
</evidence>
<dbReference type="Gene3D" id="1.10.10.10">
    <property type="entry name" value="Winged helix-like DNA-binding domain superfamily/Winged helix DNA-binding domain"/>
    <property type="match status" value="1"/>
</dbReference>
<comment type="caution">
    <text evidence="6">The sequence shown here is derived from an EMBL/GenBank/DDBJ whole genome shotgun (WGS) entry which is preliminary data.</text>
</comment>
<protein>
    <submittedName>
        <fullName evidence="6">LysR family transcriptional regulator</fullName>
    </submittedName>
</protein>